<dbReference type="Proteomes" id="UP001159364">
    <property type="component" value="Linkage Group LG09"/>
</dbReference>
<evidence type="ECO:0000313" key="2">
    <source>
        <dbReference type="Proteomes" id="UP001159364"/>
    </source>
</evidence>
<sequence length="105" mass="11919">MANACCSIEMEPRTLSEGQLSQARQVAADVVQKLVPKEASTIFFNKEAKPNFLMKEEEEEDKRKGQDDKFDVEREEIKIIQVPCQCSNTQSPTELELKEPLSAPF</sequence>
<dbReference type="PANTHER" id="PTHR34808">
    <property type="entry name" value="EXPRESSED PROTEIN"/>
    <property type="match status" value="1"/>
</dbReference>
<reference evidence="1 2" key="1">
    <citation type="submission" date="2021-09" db="EMBL/GenBank/DDBJ databases">
        <title>Genomic insights and catalytic innovation underlie evolution of tropane alkaloids biosynthesis.</title>
        <authorList>
            <person name="Wang Y.-J."/>
            <person name="Tian T."/>
            <person name="Huang J.-P."/>
            <person name="Huang S.-X."/>
        </authorList>
    </citation>
    <scope>NUCLEOTIDE SEQUENCE [LARGE SCALE GENOMIC DNA]</scope>
    <source>
        <strain evidence="1">KIB-2018</strain>
        <tissue evidence="1">Leaf</tissue>
    </source>
</reference>
<gene>
    <name evidence="1" type="ORF">K2173_024719</name>
</gene>
<keyword evidence="2" id="KW-1185">Reference proteome</keyword>
<dbReference type="PANTHER" id="PTHR34808:SF5">
    <property type="entry name" value="SMP DOMAIN-CONTAINING PROTEIN"/>
    <property type="match status" value="1"/>
</dbReference>
<name>A0AAV8SV28_9ROSI</name>
<protein>
    <submittedName>
        <fullName evidence="1">Uncharacterized protein</fullName>
    </submittedName>
</protein>
<dbReference type="EMBL" id="JAIWQS010000009">
    <property type="protein sequence ID" value="KAJ8756172.1"/>
    <property type="molecule type" value="Genomic_DNA"/>
</dbReference>
<comment type="caution">
    <text evidence="1">The sequence shown here is derived from an EMBL/GenBank/DDBJ whole genome shotgun (WGS) entry which is preliminary data.</text>
</comment>
<proteinExistence type="predicted"/>
<organism evidence="1 2">
    <name type="scientific">Erythroxylum novogranatense</name>
    <dbReference type="NCBI Taxonomy" id="1862640"/>
    <lineage>
        <taxon>Eukaryota</taxon>
        <taxon>Viridiplantae</taxon>
        <taxon>Streptophyta</taxon>
        <taxon>Embryophyta</taxon>
        <taxon>Tracheophyta</taxon>
        <taxon>Spermatophyta</taxon>
        <taxon>Magnoliopsida</taxon>
        <taxon>eudicotyledons</taxon>
        <taxon>Gunneridae</taxon>
        <taxon>Pentapetalae</taxon>
        <taxon>rosids</taxon>
        <taxon>fabids</taxon>
        <taxon>Malpighiales</taxon>
        <taxon>Erythroxylaceae</taxon>
        <taxon>Erythroxylum</taxon>
    </lineage>
</organism>
<accession>A0AAV8SV28</accession>
<dbReference type="AlphaFoldDB" id="A0AAV8SV28"/>
<evidence type="ECO:0000313" key="1">
    <source>
        <dbReference type="EMBL" id="KAJ8756172.1"/>
    </source>
</evidence>